<dbReference type="NCBIfam" id="TIGR00696">
    <property type="entry name" value="wecG_tagA_cpsF"/>
    <property type="match status" value="1"/>
</dbReference>
<name>A0ABS9VI84_9SPHN</name>
<dbReference type="PANTHER" id="PTHR34136:SF1">
    <property type="entry name" value="UDP-N-ACETYL-D-MANNOSAMINURONIC ACID TRANSFERASE"/>
    <property type="match status" value="1"/>
</dbReference>
<keyword evidence="1" id="KW-0328">Glycosyltransferase</keyword>
<accession>A0ABS9VI84</accession>
<evidence type="ECO:0000313" key="3">
    <source>
        <dbReference type="EMBL" id="MCH8614680.1"/>
    </source>
</evidence>
<dbReference type="CDD" id="cd06533">
    <property type="entry name" value="Glyco_transf_WecG_TagA"/>
    <property type="match status" value="1"/>
</dbReference>
<organism evidence="3 4">
    <name type="scientific">Sphingomonas telluris</name>
    <dbReference type="NCBI Taxonomy" id="2907998"/>
    <lineage>
        <taxon>Bacteria</taxon>
        <taxon>Pseudomonadati</taxon>
        <taxon>Pseudomonadota</taxon>
        <taxon>Alphaproteobacteria</taxon>
        <taxon>Sphingomonadales</taxon>
        <taxon>Sphingomonadaceae</taxon>
        <taxon>Sphingomonas</taxon>
    </lineage>
</organism>
<dbReference type="Pfam" id="PF03808">
    <property type="entry name" value="Glyco_tran_WecG"/>
    <property type="match status" value="1"/>
</dbReference>
<sequence length="250" mass="27799">MPTNRESFLDVGFDVLALDALVSRVASVSADSKYQYLVTPNVDHMVRLHKQGEQIPELAEAYRDADLCVCDSKVLARLAKWRNLELPVIPGSDLVELMFQGVIARGDRLAVIGGDDSLLRGLQARYPHVEFVQHCPPMGLMRNPAARREAANFIANSKARFAFICVGSPQQELIAAEAAKIDGARGLALCIGAALEFLTGDQKRAPVLARRLGLEWAHRLLTNPRRLWKRYLVDGPAIFVLAYRWRRSAV</sequence>
<dbReference type="RefSeq" id="WP_241445171.1">
    <property type="nucleotide sequence ID" value="NZ_JAKZHW010000001.1"/>
</dbReference>
<proteinExistence type="predicted"/>
<keyword evidence="2" id="KW-0808">Transferase</keyword>
<protein>
    <submittedName>
        <fullName evidence="3">WecB/TagA/CpsF family glycosyltransferase</fullName>
    </submittedName>
</protein>
<keyword evidence="4" id="KW-1185">Reference proteome</keyword>
<evidence type="ECO:0000256" key="2">
    <source>
        <dbReference type="ARBA" id="ARBA00022679"/>
    </source>
</evidence>
<evidence type="ECO:0000256" key="1">
    <source>
        <dbReference type="ARBA" id="ARBA00022676"/>
    </source>
</evidence>
<dbReference type="InterPro" id="IPR004629">
    <property type="entry name" value="WecG_TagA_CpsF"/>
</dbReference>
<evidence type="ECO:0000313" key="4">
    <source>
        <dbReference type="Proteomes" id="UP001203058"/>
    </source>
</evidence>
<dbReference type="Proteomes" id="UP001203058">
    <property type="component" value="Unassembled WGS sequence"/>
</dbReference>
<reference evidence="3 4" key="1">
    <citation type="submission" date="2022-03" db="EMBL/GenBank/DDBJ databases">
        <authorList>
            <person name="Jo J.-H."/>
            <person name="Im W.-T."/>
        </authorList>
    </citation>
    <scope>NUCLEOTIDE SEQUENCE [LARGE SCALE GENOMIC DNA]</scope>
    <source>
        <strain evidence="3 4">SM33</strain>
    </source>
</reference>
<dbReference type="PANTHER" id="PTHR34136">
    <property type="match status" value="1"/>
</dbReference>
<comment type="caution">
    <text evidence="3">The sequence shown here is derived from an EMBL/GenBank/DDBJ whole genome shotgun (WGS) entry which is preliminary data.</text>
</comment>
<dbReference type="EMBL" id="JAKZHW010000001">
    <property type="protein sequence ID" value="MCH8614680.1"/>
    <property type="molecule type" value="Genomic_DNA"/>
</dbReference>
<gene>
    <name evidence="3" type="ORF">LZ016_00975</name>
</gene>